<reference evidence="2 3" key="1">
    <citation type="submission" date="2024-08" db="EMBL/GenBank/DDBJ databases">
        <title>Gnathostoma spinigerum genome.</title>
        <authorList>
            <person name="Gonzalez-Bertolin B."/>
            <person name="Monzon S."/>
            <person name="Zaballos A."/>
            <person name="Jimenez P."/>
            <person name="Dekumyoy P."/>
            <person name="Varona S."/>
            <person name="Cuesta I."/>
            <person name="Sumanam S."/>
            <person name="Adisakwattana P."/>
            <person name="Gasser R.B."/>
            <person name="Hernandez-Gonzalez A."/>
            <person name="Young N.D."/>
            <person name="Perteguer M.J."/>
        </authorList>
    </citation>
    <scope>NUCLEOTIDE SEQUENCE [LARGE SCALE GENOMIC DNA]</scope>
    <source>
        <strain evidence="2">AL3</strain>
        <tissue evidence="2">Liver</tissue>
    </source>
</reference>
<comment type="caution">
    <text evidence="2">The sequence shown here is derived from an EMBL/GenBank/DDBJ whole genome shotgun (WGS) entry which is preliminary data.</text>
</comment>
<evidence type="ECO:0000313" key="3">
    <source>
        <dbReference type="Proteomes" id="UP001608902"/>
    </source>
</evidence>
<evidence type="ECO:0000259" key="1">
    <source>
        <dbReference type="Pfam" id="PF14749"/>
    </source>
</evidence>
<dbReference type="PANTHER" id="PTHR10909:SF351">
    <property type="entry name" value="ACYL-COENZYME A OXIDASE"/>
    <property type="match status" value="1"/>
</dbReference>
<evidence type="ECO:0000313" key="2">
    <source>
        <dbReference type="EMBL" id="MFH4984816.1"/>
    </source>
</evidence>
<dbReference type="PANTHER" id="PTHR10909">
    <property type="entry name" value="ELECTRON TRANSPORT OXIDOREDUCTASE"/>
    <property type="match status" value="1"/>
</dbReference>
<dbReference type="InterPro" id="IPR037069">
    <property type="entry name" value="AcylCoA_DH/ox_N_sf"/>
</dbReference>
<feature type="domain" description="Acyl-coenzyme A oxidase N-terminal" evidence="1">
    <location>
        <begin position="24"/>
        <end position="85"/>
    </location>
</feature>
<keyword evidence="3" id="KW-1185">Reference proteome</keyword>
<gene>
    <name evidence="2" type="ORF">AB6A40_011525</name>
</gene>
<proteinExistence type="predicted"/>
<dbReference type="Pfam" id="PF14749">
    <property type="entry name" value="Acyl-CoA_ox_N"/>
    <property type="match status" value="1"/>
</dbReference>
<dbReference type="AlphaFoldDB" id="A0ABD6EY19"/>
<accession>A0ABD6EY19</accession>
<dbReference type="Gene3D" id="1.10.540.10">
    <property type="entry name" value="Acyl-CoA dehydrogenase/oxidase, N-terminal domain"/>
    <property type="match status" value="1"/>
</dbReference>
<organism evidence="2 3">
    <name type="scientific">Gnathostoma spinigerum</name>
    <dbReference type="NCBI Taxonomy" id="75299"/>
    <lineage>
        <taxon>Eukaryota</taxon>
        <taxon>Metazoa</taxon>
        <taxon>Ecdysozoa</taxon>
        <taxon>Nematoda</taxon>
        <taxon>Chromadorea</taxon>
        <taxon>Rhabditida</taxon>
        <taxon>Spirurina</taxon>
        <taxon>Gnathostomatomorpha</taxon>
        <taxon>Gnathostomatoidea</taxon>
        <taxon>Gnathostomatidae</taxon>
        <taxon>Gnathostoma</taxon>
    </lineage>
</organism>
<dbReference type="InterPro" id="IPR012258">
    <property type="entry name" value="Acyl-CoA_oxidase"/>
</dbReference>
<dbReference type="InterPro" id="IPR029320">
    <property type="entry name" value="Acyl-CoA_ox_N"/>
</dbReference>
<name>A0ABD6EY19_9BILA</name>
<protein>
    <recommendedName>
        <fullName evidence="1">Acyl-coenzyme A oxidase N-terminal domain-containing protein</fullName>
    </recommendedName>
</protein>
<dbReference type="Proteomes" id="UP001608902">
    <property type="component" value="Unassembled WGS sequence"/>
</dbReference>
<dbReference type="EMBL" id="JBGFUD010021648">
    <property type="protein sequence ID" value="MFH4984816.1"/>
    <property type="molecule type" value="Genomic_DNA"/>
</dbReference>
<sequence length="104" mass="12044">MKANLIEPGDNEDITDERRSATFDISKLAAFIHGSEHHLRRRSKIVDFVSSKQELLDRIPPAFMSRQQRIENSMRKAVALQDFSEVIDRSDFSGEGMLYQRYTP</sequence>